<evidence type="ECO:0000313" key="3">
    <source>
        <dbReference type="Proteomes" id="UP000276834"/>
    </source>
</evidence>
<sequence length="83" mass="8891">MDCKHGRNVITGPASLSVAMAQKPPLPDRGLMELRITRAAAQSGEKAISSLPHIPQTPDKNGNPDREAISISQVLHAVLELDE</sequence>
<proteinExistence type="predicted"/>
<reference evidence="2 3" key="1">
    <citation type="journal article" date="2018" name="Proc. R. Soc. B">
        <title>A non-coding region near Follistatin controls head colour polymorphism in the Gouldian finch.</title>
        <authorList>
            <person name="Toomey M.B."/>
            <person name="Marques C.I."/>
            <person name="Andrade P."/>
            <person name="Araujo P.M."/>
            <person name="Sabatino S."/>
            <person name="Gazda M.A."/>
            <person name="Afonso S."/>
            <person name="Lopes R.J."/>
            <person name="Corbo J.C."/>
            <person name="Carneiro M."/>
        </authorList>
    </citation>
    <scope>NUCLEOTIDE SEQUENCE [LARGE SCALE GENOMIC DNA]</scope>
    <source>
        <strain evidence="2">Red01</strain>
        <tissue evidence="2">Muscle</tissue>
    </source>
</reference>
<gene>
    <name evidence="2" type="ORF">DV515_00011230</name>
</gene>
<accession>A0A3L8S8C1</accession>
<feature type="region of interest" description="Disordered" evidence="1">
    <location>
        <begin position="42"/>
        <end position="66"/>
    </location>
</feature>
<organism evidence="2 3">
    <name type="scientific">Chloebia gouldiae</name>
    <name type="common">Gouldian finch</name>
    <name type="synonym">Erythrura gouldiae</name>
    <dbReference type="NCBI Taxonomy" id="44316"/>
    <lineage>
        <taxon>Eukaryota</taxon>
        <taxon>Metazoa</taxon>
        <taxon>Chordata</taxon>
        <taxon>Craniata</taxon>
        <taxon>Vertebrata</taxon>
        <taxon>Euteleostomi</taxon>
        <taxon>Archelosauria</taxon>
        <taxon>Archosauria</taxon>
        <taxon>Dinosauria</taxon>
        <taxon>Saurischia</taxon>
        <taxon>Theropoda</taxon>
        <taxon>Coelurosauria</taxon>
        <taxon>Aves</taxon>
        <taxon>Neognathae</taxon>
        <taxon>Neoaves</taxon>
        <taxon>Telluraves</taxon>
        <taxon>Australaves</taxon>
        <taxon>Passeriformes</taxon>
        <taxon>Passeroidea</taxon>
        <taxon>Passeridae</taxon>
        <taxon>Chloebia</taxon>
    </lineage>
</organism>
<dbReference type="EMBL" id="QUSF01000048">
    <property type="protein sequence ID" value="RLV98002.1"/>
    <property type="molecule type" value="Genomic_DNA"/>
</dbReference>
<dbReference type="Proteomes" id="UP000276834">
    <property type="component" value="Unassembled WGS sequence"/>
</dbReference>
<name>A0A3L8S8C1_CHLGU</name>
<comment type="caution">
    <text evidence="2">The sequence shown here is derived from an EMBL/GenBank/DDBJ whole genome shotgun (WGS) entry which is preliminary data.</text>
</comment>
<protein>
    <submittedName>
        <fullName evidence="2">Uncharacterized protein</fullName>
    </submittedName>
</protein>
<evidence type="ECO:0000256" key="1">
    <source>
        <dbReference type="SAM" id="MobiDB-lite"/>
    </source>
</evidence>
<keyword evidence="3" id="KW-1185">Reference proteome</keyword>
<dbReference type="AlphaFoldDB" id="A0A3L8S8C1"/>
<evidence type="ECO:0000313" key="2">
    <source>
        <dbReference type="EMBL" id="RLV98002.1"/>
    </source>
</evidence>